<evidence type="ECO:0000313" key="5">
    <source>
        <dbReference type="Proteomes" id="UP000054859"/>
    </source>
</evidence>
<evidence type="ECO:0000313" key="3">
    <source>
        <dbReference type="EMBL" id="KTC66031.1"/>
    </source>
</evidence>
<keyword evidence="4" id="KW-0614">Plasmid</keyword>
<dbReference type="Proteomes" id="UP000281170">
    <property type="component" value="Plasmid 19"/>
</dbReference>
<feature type="transmembrane region" description="Helical" evidence="1">
    <location>
        <begin position="228"/>
        <end position="245"/>
    </location>
</feature>
<keyword evidence="4" id="KW-0808">Transferase</keyword>
<dbReference type="InterPro" id="IPR002656">
    <property type="entry name" value="Acyl_transf_3_dom"/>
</dbReference>
<evidence type="ECO:0000313" key="4">
    <source>
        <dbReference type="EMBL" id="VEH85690.1"/>
    </source>
</evidence>
<reference evidence="4 6" key="2">
    <citation type="submission" date="2018-12" db="EMBL/GenBank/DDBJ databases">
        <authorList>
            <consortium name="Pathogen Informatics"/>
        </authorList>
    </citation>
    <scope>NUCLEOTIDE SEQUENCE [LARGE SCALE GENOMIC DNA]</scope>
    <source>
        <strain evidence="4 6">NCTC12735</strain>
        <plasmid evidence="6">19</plasmid>
    </source>
</reference>
<feature type="transmembrane region" description="Helical" evidence="1">
    <location>
        <begin position="6"/>
        <end position="23"/>
    </location>
</feature>
<dbReference type="GO" id="GO:0016747">
    <property type="term" value="F:acyltransferase activity, transferring groups other than amino-acyl groups"/>
    <property type="evidence" value="ECO:0007669"/>
    <property type="project" value="InterPro"/>
</dbReference>
<feature type="transmembrane region" description="Helical" evidence="1">
    <location>
        <begin position="309"/>
        <end position="326"/>
    </location>
</feature>
<keyword evidence="5" id="KW-1185">Reference proteome</keyword>
<dbReference type="EMBL" id="LR134428">
    <property type="protein sequence ID" value="VEH85690.1"/>
    <property type="molecule type" value="Genomic_DNA"/>
</dbReference>
<feature type="transmembrane region" description="Helical" evidence="1">
    <location>
        <begin position="116"/>
        <end position="135"/>
    </location>
</feature>
<evidence type="ECO:0000313" key="6">
    <source>
        <dbReference type="Proteomes" id="UP000281170"/>
    </source>
</evidence>
<evidence type="ECO:0000259" key="2">
    <source>
        <dbReference type="Pfam" id="PF01757"/>
    </source>
</evidence>
<geneLocation type="plasmid" evidence="4 6">
    <name>19</name>
</geneLocation>
<dbReference type="PATRIC" id="fig|45056.6.peg.712"/>
<protein>
    <submittedName>
        <fullName evidence="4">Acyltransferase</fullName>
        <ecNumber evidence="4">2.3.1.-</ecNumber>
    </submittedName>
    <submittedName>
        <fullName evidence="3">O-antigen acetylase</fullName>
    </submittedName>
</protein>
<keyword evidence="4" id="KW-0012">Acyltransferase</keyword>
<keyword evidence="1" id="KW-0812">Transmembrane</keyword>
<dbReference type="EMBL" id="LNKA01000001">
    <property type="protein sequence ID" value="KTC66031.1"/>
    <property type="molecule type" value="Genomic_DNA"/>
</dbReference>
<keyword evidence="1" id="KW-0472">Membrane</keyword>
<feature type="transmembrane region" description="Helical" evidence="1">
    <location>
        <begin position="74"/>
        <end position="95"/>
    </location>
</feature>
<proteinExistence type="predicted"/>
<dbReference type="STRING" id="45056.Lade_0689"/>
<dbReference type="InterPro" id="IPR050879">
    <property type="entry name" value="Acyltransferase_3"/>
</dbReference>
<evidence type="ECO:0000256" key="1">
    <source>
        <dbReference type="SAM" id="Phobius"/>
    </source>
</evidence>
<dbReference type="GO" id="GO:0000271">
    <property type="term" value="P:polysaccharide biosynthetic process"/>
    <property type="evidence" value="ECO:0007669"/>
    <property type="project" value="TreeGrafter"/>
</dbReference>
<dbReference type="GO" id="GO:0016020">
    <property type="term" value="C:membrane"/>
    <property type="evidence" value="ECO:0007669"/>
    <property type="project" value="TreeGrafter"/>
</dbReference>
<dbReference type="OrthoDB" id="9767863at2"/>
<feature type="transmembrane region" description="Helical" evidence="1">
    <location>
        <begin position="338"/>
        <end position="361"/>
    </location>
</feature>
<feature type="transmembrane region" description="Helical" evidence="1">
    <location>
        <begin position="193"/>
        <end position="216"/>
    </location>
</feature>
<dbReference type="RefSeq" id="WP_058461740.1">
    <property type="nucleotide sequence ID" value="NZ_CAAAHS010000005.1"/>
</dbReference>
<dbReference type="PANTHER" id="PTHR23028:SF53">
    <property type="entry name" value="ACYL_TRANSF_3 DOMAIN-CONTAINING PROTEIN"/>
    <property type="match status" value="1"/>
</dbReference>
<accession>A0A0W0R4M7</accession>
<feature type="transmembrane region" description="Helical" evidence="1">
    <location>
        <begin position="155"/>
        <end position="181"/>
    </location>
</feature>
<name>A0A0W0R4M7_9GAMM</name>
<dbReference type="EC" id="2.3.1.-" evidence="4"/>
<dbReference type="PANTHER" id="PTHR23028">
    <property type="entry name" value="ACETYLTRANSFERASE"/>
    <property type="match status" value="1"/>
</dbReference>
<dbReference type="AlphaFoldDB" id="A0A0W0R4M7"/>
<gene>
    <name evidence="4" type="primary">oatA</name>
    <name evidence="3" type="ORF">Lade_0689</name>
    <name evidence="4" type="ORF">NCTC12735_01325</name>
</gene>
<keyword evidence="1" id="KW-1133">Transmembrane helix</keyword>
<dbReference type="KEGG" id="ladl:NCTC12735_01325"/>
<feature type="domain" description="Acyltransferase 3" evidence="2">
    <location>
        <begin position="40"/>
        <end position="351"/>
    </location>
</feature>
<organism evidence="3 5">
    <name type="scientific">Legionella adelaidensis</name>
    <dbReference type="NCBI Taxonomy" id="45056"/>
    <lineage>
        <taxon>Bacteria</taxon>
        <taxon>Pseudomonadati</taxon>
        <taxon>Pseudomonadota</taxon>
        <taxon>Gammaproteobacteria</taxon>
        <taxon>Legionellales</taxon>
        <taxon>Legionellaceae</taxon>
        <taxon>Legionella</taxon>
    </lineage>
</organism>
<dbReference type="Proteomes" id="UP000054859">
    <property type="component" value="Unassembled WGS sequence"/>
</dbReference>
<dbReference type="Pfam" id="PF01757">
    <property type="entry name" value="Acyl_transf_3"/>
    <property type="match status" value="1"/>
</dbReference>
<sequence length="382" mass="42898">MNCELIQILLFSGVFFIALVLISPCKKIFQIAEIEGSRLSYLDGLRGIAALLVVACHINQHLLSFFKITQPPIIANNFGIVGVELFFALTAFLFTTRALKGNFNPAVFYLSRVKRIAPLYIFVASVSLAIIFLLPQVSIASWQNAVVDVISMVSFGFIGADSLIIEGFNAFAFIGIAWSLSYEWKFYLILPPLYYLFSHSRKASIAVIVLLLAIAFKDFYQNPHHTCIWSYFLVGVFAALLFPFIKNFKNTFKPFLAIIILLSIISAAFFPAFSLPQLVLIQISFLAILLCQPKILGSKPLVNLGQISYSIYLMQYLVMMPIIKTAKNLDIFSATAEMKFIFAFLIVVCLIPASCFTYQFIEQRWIKKEKELPASTMVAEGT</sequence>
<reference evidence="3 5" key="1">
    <citation type="submission" date="2015-11" db="EMBL/GenBank/DDBJ databases">
        <title>Identification of large and diverse effector repertoires of 38 Legionella species.</title>
        <authorList>
            <person name="Burstein D."/>
            <person name="Amaro F."/>
            <person name="Zusman T."/>
            <person name="Lifshitz Z."/>
            <person name="Cohen O."/>
            <person name="Gilbert J.A."/>
            <person name="Pupko T."/>
            <person name="Shuman H.A."/>
            <person name="Segal G."/>
        </authorList>
    </citation>
    <scope>NUCLEOTIDE SEQUENCE [LARGE SCALE GENOMIC DNA]</scope>
    <source>
        <strain evidence="3 5">1762-AUS-E</strain>
    </source>
</reference>
<feature type="transmembrane region" description="Helical" evidence="1">
    <location>
        <begin position="252"/>
        <end position="273"/>
    </location>
</feature>